<evidence type="ECO:0000256" key="5">
    <source>
        <dbReference type="ARBA" id="ARBA00022801"/>
    </source>
</evidence>
<evidence type="ECO:0000313" key="6">
    <source>
        <dbReference type="EMBL" id="GAA3995352.1"/>
    </source>
</evidence>
<evidence type="ECO:0000313" key="7">
    <source>
        <dbReference type="Proteomes" id="UP001501627"/>
    </source>
</evidence>
<evidence type="ECO:0000256" key="3">
    <source>
        <dbReference type="ARBA" id="ARBA00022722"/>
    </source>
</evidence>
<keyword evidence="7" id="KW-1185">Reference proteome</keyword>
<comment type="caution">
    <text evidence="6">The sequence shown here is derived from an EMBL/GenBank/DDBJ whole genome shotgun (WGS) entry which is preliminary data.</text>
</comment>
<organism evidence="6 7">
    <name type="scientific">Comamonas faecalis</name>
    <dbReference type="NCBI Taxonomy" id="1387849"/>
    <lineage>
        <taxon>Bacteria</taxon>
        <taxon>Pseudomonadati</taxon>
        <taxon>Pseudomonadota</taxon>
        <taxon>Betaproteobacteria</taxon>
        <taxon>Burkholderiales</taxon>
        <taxon>Comamonadaceae</taxon>
        <taxon>Comamonas</taxon>
    </lineage>
</organism>
<accession>A0ABP7RCD1</accession>
<evidence type="ECO:0000256" key="1">
    <source>
        <dbReference type="ARBA" id="ARBA00022553"/>
    </source>
</evidence>
<dbReference type="InterPro" id="IPR008201">
    <property type="entry name" value="HepT-like"/>
</dbReference>
<keyword evidence="4" id="KW-0547">Nucleotide-binding</keyword>
<keyword evidence="3" id="KW-0540">Nuclease</keyword>
<dbReference type="Proteomes" id="UP001501627">
    <property type="component" value="Unassembled WGS sequence"/>
</dbReference>
<sequence>MSKADRVGDYLSHMLTALERIERYTADMDEAQFMANALVQDAALRNIEIIGEAANNIQRAAPEFAAQHSEVPWLVVYTMRNRITHGYDSVDLAIVWRTIRSDLPALKIQIERVRASVRA</sequence>
<gene>
    <name evidence="6" type="ORF">GCM10022279_18700</name>
</gene>
<evidence type="ECO:0000256" key="4">
    <source>
        <dbReference type="ARBA" id="ARBA00022741"/>
    </source>
</evidence>
<dbReference type="InterPro" id="IPR051813">
    <property type="entry name" value="HepT_RNase_toxin"/>
</dbReference>
<dbReference type="PANTHER" id="PTHR34139">
    <property type="entry name" value="UPF0331 PROTEIN MJ0127"/>
    <property type="match status" value="1"/>
</dbReference>
<reference evidence="7" key="1">
    <citation type="journal article" date="2019" name="Int. J. Syst. Evol. Microbiol.">
        <title>The Global Catalogue of Microorganisms (GCM) 10K type strain sequencing project: providing services to taxonomists for standard genome sequencing and annotation.</title>
        <authorList>
            <consortium name="The Broad Institute Genomics Platform"/>
            <consortium name="The Broad Institute Genome Sequencing Center for Infectious Disease"/>
            <person name="Wu L."/>
            <person name="Ma J."/>
        </authorList>
    </citation>
    <scope>NUCLEOTIDE SEQUENCE [LARGE SCALE GENOMIC DNA]</scope>
    <source>
        <strain evidence="7">JCM 17561</strain>
    </source>
</reference>
<dbReference type="RefSeq" id="WP_103044070.1">
    <property type="nucleotide sequence ID" value="NZ_BAABBP010000014.1"/>
</dbReference>
<keyword evidence="5" id="KW-0378">Hydrolase</keyword>
<dbReference type="EMBL" id="BAABBP010000014">
    <property type="protein sequence ID" value="GAA3995352.1"/>
    <property type="molecule type" value="Genomic_DNA"/>
</dbReference>
<keyword evidence="2" id="KW-1277">Toxin-antitoxin system</keyword>
<dbReference type="PANTHER" id="PTHR34139:SF1">
    <property type="entry name" value="RNASE MJ1380-RELATED"/>
    <property type="match status" value="1"/>
</dbReference>
<proteinExistence type="predicted"/>
<keyword evidence="1" id="KW-0597">Phosphoprotein</keyword>
<protein>
    <submittedName>
        <fullName evidence="6">DUF86 domain-containing protein</fullName>
    </submittedName>
</protein>
<name>A0ABP7RCD1_9BURK</name>
<dbReference type="Pfam" id="PF01934">
    <property type="entry name" value="HepT-like"/>
    <property type="match status" value="1"/>
</dbReference>
<evidence type="ECO:0000256" key="2">
    <source>
        <dbReference type="ARBA" id="ARBA00022649"/>
    </source>
</evidence>